<feature type="coiled-coil region" evidence="1">
    <location>
        <begin position="138"/>
        <end position="165"/>
    </location>
</feature>
<name>A0ABT8X4E8_9FLAO</name>
<keyword evidence="2" id="KW-0732">Signal</keyword>
<dbReference type="EMBL" id="JAUOEM010000005">
    <property type="protein sequence ID" value="MDO5988843.1"/>
    <property type="molecule type" value="Genomic_DNA"/>
</dbReference>
<protein>
    <submittedName>
        <fullName evidence="3">Uncharacterized protein</fullName>
    </submittedName>
</protein>
<sequence length="372" mass="42361">MNKKYAFLILILFSIMVSAQDIEKETSELKELELRLISLKNLHSQLDGIFKDKTEKKNLEKNIKETNKKIINKKLSLYEARVKLPANDPRAILIKIDNIERQNTINTYDELIKNLLAEIHKLPKDASGKYNNKDQSSYDDFVKVKEKYTKEREKLQTQINLEKVKIFEQAELIQKEELPFELTPEERLNTSNDPLIAQKIDVNKKLERLRVNEKSKKAFANTKATYKATIYNTNFTVPVARFNFGDDENSEGDVILFNSIGAGFGKSWGKLEEIRNGAGDLVATDFRNSISIHAGVLFSASSGEDGNNVFAPVISLGLLDFQLGLGYELGTLANSQDPFFLTIGYAIPLYKLTKTKFYVKRKSKILNEITAF</sequence>
<gene>
    <name evidence="3" type="ORF">Q4Q39_15640</name>
</gene>
<organism evidence="3 4">
    <name type="scientific">Flavivirga amylovorans</name>
    <dbReference type="NCBI Taxonomy" id="870486"/>
    <lineage>
        <taxon>Bacteria</taxon>
        <taxon>Pseudomonadati</taxon>
        <taxon>Bacteroidota</taxon>
        <taxon>Flavobacteriia</taxon>
        <taxon>Flavobacteriales</taxon>
        <taxon>Flavobacteriaceae</taxon>
        <taxon>Flavivirga</taxon>
    </lineage>
</organism>
<dbReference type="Proteomes" id="UP001176891">
    <property type="component" value="Unassembled WGS sequence"/>
</dbReference>
<feature type="chain" id="PRO_5046194624" evidence="2">
    <location>
        <begin position="20"/>
        <end position="372"/>
    </location>
</feature>
<keyword evidence="1" id="KW-0175">Coiled coil</keyword>
<evidence type="ECO:0000313" key="3">
    <source>
        <dbReference type="EMBL" id="MDO5988843.1"/>
    </source>
</evidence>
<dbReference type="RefSeq" id="WP_303283494.1">
    <property type="nucleotide sequence ID" value="NZ_BAABCZ010000004.1"/>
</dbReference>
<feature type="coiled-coil region" evidence="1">
    <location>
        <begin position="15"/>
        <end position="76"/>
    </location>
</feature>
<comment type="caution">
    <text evidence="3">The sequence shown here is derived from an EMBL/GenBank/DDBJ whole genome shotgun (WGS) entry which is preliminary data.</text>
</comment>
<keyword evidence="4" id="KW-1185">Reference proteome</keyword>
<evidence type="ECO:0000313" key="4">
    <source>
        <dbReference type="Proteomes" id="UP001176891"/>
    </source>
</evidence>
<evidence type="ECO:0000256" key="2">
    <source>
        <dbReference type="SAM" id="SignalP"/>
    </source>
</evidence>
<evidence type="ECO:0000256" key="1">
    <source>
        <dbReference type="SAM" id="Coils"/>
    </source>
</evidence>
<accession>A0ABT8X4E8</accession>
<feature type="signal peptide" evidence="2">
    <location>
        <begin position="1"/>
        <end position="19"/>
    </location>
</feature>
<reference evidence="3" key="1">
    <citation type="submission" date="2023-07" db="EMBL/GenBank/DDBJ databases">
        <title>Two novel species in the genus Flavivirga.</title>
        <authorList>
            <person name="Kwon K."/>
        </authorList>
    </citation>
    <scope>NUCLEOTIDE SEQUENCE</scope>
    <source>
        <strain evidence="3">KACC 14157</strain>
    </source>
</reference>
<proteinExistence type="predicted"/>